<dbReference type="GO" id="GO:0005737">
    <property type="term" value="C:cytoplasm"/>
    <property type="evidence" value="ECO:0007669"/>
    <property type="project" value="TreeGrafter"/>
</dbReference>
<evidence type="ECO:0000313" key="5">
    <source>
        <dbReference type="EMBL" id="PVH19875.1"/>
    </source>
</evidence>
<protein>
    <recommendedName>
        <fullName evidence="7">Importin N-terminal domain-containing protein</fullName>
    </recommendedName>
</protein>
<accession>A0A2V1AQ15</accession>
<dbReference type="EMBL" id="PKFO01000003">
    <property type="protein sequence ID" value="PVH19875.1"/>
    <property type="molecule type" value="Genomic_DNA"/>
</dbReference>
<evidence type="ECO:0000256" key="3">
    <source>
        <dbReference type="ARBA" id="ARBA00022448"/>
    </source>
</evidence>
<name>A0A2V1AQ15_9ASCO</name>
<comment type="subcellular location">
    <subcellularLocation>
        <location evidence="1">Nucleus</location>
    </subcellularLocation>
</comment>
<dbReference type="STRING" id="45357.A0A2V1AQ15"/>
<dbReference type="AlphaFoldDB" id="A0A2V1AQ15"/>
<evidence type="ECO:0000256" key="1">
    <source>
        <dbReference type="ARBA" id="ARBA00004123"/>
    </source>
</evidence>
<reference evidence="5 6" key="1">
    <citation type="submission" date="2017-12" db="EMBL/GenBank/DDBJ databases">
        <title>Genome Sequence of a Multidrug-Resistant Candida haemulonii Isolate from a Patient with Chronic Leg Ulcers in Israel.</title>
        <authorList>
            <person name="Chow N.A."/>
            <person name="Gade L."/>
            <person name="Batra D."/>
            <person name="Rowe L.A."/>
            <person name="Ben-Ami R."/>
            <person name="Loparev V.N."/>
            <person name="Litvintseva A.P."/>
        </authorList>
    </citation>
    <scope>NUCLEOTIDE SEQUENCE [LARGE SCALE GENOMIC DNA]</scope>
    <source>
        <strain evidence="5 6">B11899</strain>
    </source>
</reference>
<dbReference type="Gene3D" id="1.25.10.10">
    <property type="entry name" value="Leucine-rich Repeat Variant"/>
    <property type="match status" value="1"/>
</dbReference>
<sequence length="975" mass="110916">MEQFFEEAEKQIEALYSTSNQEQVTHLSKNLRDLQRSEHGQALASYLLQSQSVNSRYFGALSYAVVIQHLDQPSDEQLNELIQAIGTHIHQNVKVSMGQNLIVLRKLASDLSQIFIRFPNNTRNPLATFIQAISGNTFDDSLSFASCIANLSADLFILLLLFFAIFVEDVTRLNDYRSAVHSVIKSDIYPLLVTCVDYVKHLLSQRNLSHEIDLETSKTIASWMTYVPNIGGELRYSAEEVAPITEYLMIHLDGDCDTDNESNLQLCKECMAVFSEILESDAALLSMETKSALYSNLFDEGKWGHNFLNQIVFTNRREEFDEEVNAYVYLAIVIAQLNSIRLSKTILEPKTRNVLSILYRLTAIPGVPHIDESISEQTLVFWEEFANIYVDSEDLVEILLENNDDPSFADAFNDERKRIFDEVSKIYWTKIQIPKASDYYSSKADFLSYRSNVADFFLVVYNLLKAPFYEGLTNFIAGKAESNFSEEHIAELESTLFLLYKINDDSSYYESQTRALIPCSQRIFNSNIIRSFQSLPSSLDLTVVYTSTFLQYLNSNEFYFASDEGFNHLGEPVVLEMLKNPEIDSLVRSRMFNAFSVIARSITDLEEHARIINGLITTIADAARSMIGAASEELNEGQEEYLISLISCIVNIAKGSGLPDETIDNMSEEFQARFKEFWISDPLQTKQVVLLIVEELSMNYPPLRQKTIVIEKATQVFKAGLGEKLNGPLTFSNETIAEYAIKVINTLENPNAVPYVFALIESLICFNFRELEPALVQQLVDRLVSDRLSFLKTDPDMMKSAIDLSAKIIECKPSLIIHTDAFVNIILHFALDGLSANETFIVKSVSKFWTNFTSLKKGTKEDQDRINDIFLQQNLGEVLTKKLLQAFLKAPRSSLDGYYMIFRAIIGKFTMQFKQWLVNALREPETTAGSKATEKDLEMFVHRLVVTRGRRAANEVLKSFWLLVNGFVEYNTQSF</sequence>
<keyword evidence="6" id="KW-1185">Reference proteome</keyword>
<dbReference type="SUPFAM" id="SSF48371">
    <property type="entry name" value="ARM repeat"/>
    <property type="match status" value="1"/>
</dbReference>
<evidence type="ECO:0000256" key="4">
    <source>
        <dbReference type="ARBA" id="ARBA00023242"/>
    </source>
</evidence>
<comment type="caution">
    <text evidence="5">The sequence shown here is derived from an EMBL/GenBank/DDBJ whole genome shotgun (WGS) entry which is preliminary data.</text>
</comment>
<dbReference type="InterPro" id="IPR051345">
    <property type="entry name" value="Importin_beta-like_NTR"/>
</dbReference>
<dbReference type="PANTHER" id="PTHR12363">
    <property type="entry name" value="TRANSPORTIN 3 AND IMPORTIN 13"/>
    <property type="match status" value="1"/>
</dbReference>
<evidence type="ECO:0000256" key="2">
    <source>
        <dbReference type="ARBA" id="ARBA00007991"/>
    </source>
</evidence>
<keyword evidence="4" id="KW-0539">Nucleus</keyword>
<dbReference type="VEuPathDB" id="FungiDB:CXQ85_001650"/>
<dbReference type="GO" id="GO:0005634">
    <property type="term" value="C:nucleus"/>
    <property type="evidence" value="ECO:0007669"/>
    <property type="project" value="UniProtKB-SubCell"/>
</dbReference>
<gene>
    <name evidence="5" type="ORF">CXQ85_001650</name>
</gene>
<evidence type="ECO:0000313" key="6">
    <source>
        <dbReference type="Proteomes" id="UP000244309"/>
    </source>
</evidence>
<evidence type="ECO:0008006" key="7">
    <source>
        <dbReference type="Google" id="ProtNLM"/>
    </source>
</evidence>
<dbReference type="InterPro" id="IPR016024">
    <property type="entry name" value="ARM-type_fold"/>
</dbReference>
<dbReference type="RefSeq" id="XP_025340815.1">
    <property type="nucleotide sequence ID" value="XM_025485350.1"/>
</dbReference>
<dbReference type="PANTHER" id="PTHR12363:SF33">
    <property type="entry name" value="IMPORTIN-13"/>
    <property type="match status" value="1"/>
</dbReference>
<dbReference type="GO" id="GO:0006606">
    <property type="term" value="P:protein import into nucleus"/>
    <property type="evidence" value="ECO:0007669"/>
    <property type="project" value="TreeGrafter"/>
</dbReference>
<keyword evidence="3" id="KW-0813">Transport</keyword>
<dbReference type="Proteomes" id="UP000244309">
    <property type="component" value="Unassembled WGS sequence"/>
</dbReference>
<dbReference type="GeneID" id="37006981"/>
<dbReference type="OrthoDB" id="2016913at2759"/>
<organism evidence="5 6">
    <name type="scientific">Candidozyma haemuli</name>
    <dbReference type="NCBI Taxonomy" id="45357"/>
    <lineage>
        <taxon>Eukaryota</taxon>
        <taxon>Fungi</taxon>
        <taxon>Dikarya</taxon>
        <taxon>Ascomycota</taxon>
        <taxon>Saccharomycotina</taxon>
        <taxon>Pichiomycetes</taxon>
        <taxon>Metschnikowiaceae</taxon>
        <taxon>Candidozyma</taxon>
    </lineage>
</organism>
<comment type="similarity">
    <text evidence="2">Belongs to the importin beta family.</text>
</comment>
<proteinExistence type="inferred from homology"/>
<dbReference type="InterPro" id="IPR011989">
    <property type="entry name" value="ARM-like"/>
</dbReference>